<name>A0A6M3IPD9_9ZZZZ</name>
<gene>
    <name evidence="1" type="ORF">MM415B01368_0007</name>
</gene>
<dbReference type="AlphaFoldDB" id="A0A6M3IPD9"/>
<reference evidence="1" key="1">
    <citation type="submission" date="2020-03" db="EMBL/GenBank/DDBJ databases">
        <title>The deep terrestrial virosphere.</title>
        <authorList>
            <person name="Holmfeldt K."/>
            <person name="Nilsson E."/>
            <person name="Simone D."/>
            <person name="Lopez-Fernandez M."/>
            <person name="Wu X."/>
            <person name="de Brujin I."/>
            <person name="Lundin D."/>
            <person name="Andersson A."/>
            <person name="Bertilsson S."/>
            <person name="Dopson M."/>
        </authorList>
    </citation>
    <scope>NUCLEOTIDE SEQUENCE</scope>
    <source>
        <strain evidence="1">MM415B01368</strain>
    </source>
</reference>
<accession>A0A6M3IPD9</accession>
<evidence type="ECO:0000313" key="1">
    <source>
        <dbReference type="EMBL" id="QJA59058.1"/>
    </source>
</evidence>
<sequence>MKTVRVDKFKKGSNIFQSIGISRVKVTEIAEGDDGKRHEEIVCLEIPIQSTGISELINTFREKAPAPPVENVLLDPDSEEGKELGIVKKTWVKMPNLADLKYIRQKEEHGGDMGIAIVLKGLAVPLLDEEDKEITDREVKVKALKEMGISTDQFTQIASDITSLTRWTEKEKEDFFA</sequence>
<organism evidence="1">
    <name type="scientific">viral metagenome</name>
    <dbReference type="NCBI Taxonomy" id="1070528"/>
    <lineage>
        <taxon>unclassified sequences</taxon>
        <taxon>metagenomes</taxon>
        <taxon>organismal metagenomes</taxon>
    </lineage>
</organism>
<dbReference type="EMBL" id="MT141352">
    <property type="protein sequence ID" value="QJA59058.1"/>
    <property type="molecule type" value="Genomic_DNA"/>
</dbReference>
<protein>
    <submittedName>
        <fullName evidence="1">Uncharacterized protein</fullName>
    </submittedName>
</protein>
<proteinExistence type="predicted"/>